<organism evidence="2 3">
    <name type="scientific">Butyricicoccus pullicaecorum 1.2</name>
    <dbReference type="NCBI Taxonomy" id="1203606"/>
    <lineage>
        <taxon>Bacteria</taxon>
        <taxon>Bacillati</taxon>
        <taxon>Bacillota</taxon>
        <taxon>Clostridia</taxon>
        <taxon>Eubacteriales</taxon>
        <taxon>Butyricicoccaceae</taxon>
        <taxon>Butyricicoccus</taxon>
    </lineage>
</organism>
<evidence type="ECO:0000256" key="1">
    <source>
        <dbReference type="SAM" id="Phobius"/>
    </source>
</evidence>
<reference evidence="2 3" key="1">
    <citation type="submission" date="2013-01" db="EMBL/GenBank/DDBJ databases">
        <title>The Genome Sequence of Butyricicoccus pullicaecorum 1.2.</title>
        <authorList>
            <consortium name="The Broad Institute Genome Sequencing Platform"/>
            <person name="Earl A."/>
            <person name="Ward D."/>
            <person name="Feldgarden M."/>
            <person name="Gevers D."/>
            <person name="Van Immerseel F."/>
            <person name="Eeckhaut V."/>
            <person name="Walker B."/>
            <person name="Young S.K."/>
            <person name="Zeng Q."/>
            <person name="Gargeya S."/>
            <person name="Fitzgerald M."/>
            <person name="Haas B."/>
            <person name="Abouelleil A."/>
            <person name="Alvarado L."/>
            <person name="Arachchi H.M."/>
            <person name="Berlin A.M."/>
            <person name="Chapman S.B."/>
            <person name="Dewar J."/>
            <person name="Goldberg J."/>
            <person name="Griggs A."/>
            <person name="Gujja S."/>
            <person name="Hansen M."/>
            <person name="Howarth C."/>
            <person name="Imamovic A."/>
            <person name="Larimer J."/>
            <person name="McCowan C."/>
            <person name="Murphy C."/>
            <person name="Neiman D."/>
            <person name="Pearson M."/>
            <person name="Priest M."/>
            <person name="Roberts A."/>
            <person name="Saif S."/>
            <person name="Shea T."/>
            <person name="Sisk P."/>
            <person name="Sykes S."/>
            <person name="Wortman J."/>
            <person name="Nusbaum C."/>
            <person name="Birren B."/>
        </authorList>
    </citation>
    <scope>NUCLEOTIDE SEQUENCE [LARGE SCALE GENOMIC DNA]</scope>
    <source>
        <strain evidence="2 3">1.2</strain>
    </source>
</reference>
<dbReference type="HOGENOM" id="CLU_567048_0_0_9"/>
<dbReference type="EMBL" id="AQOB01000004">
    <property type="protein sequence ID" value="EOQ37931.1"/>
    <property type="molecule type" value="Genomic_DNA"/>
</dbReference>
<feature type="transmembrane region" description="Helical" evidence="1">
    <location>
        <begin position="325"/>
        <end position="341"/>
    </location>
</feature>
<proteinExistence type="predicted"/>
<dbReference type="PATRIC" id="fig|1203606.4.peg.920"/>
<feature type="transmembrane region" description="Helical" evidence="1">
    <location>
        <begin position="361"/>
        <end position="378"/>
    </location>
</feature>
<feature type="transmembrane region" description="Helical" evidence="1">
    <location>
        <begin position="439"/>
        <end position="460"/>
    </location>
</feature>
<keyword evidence="3" id="KW-1185">Reference proteome</keyword>
<keyword evidence="1" id="KW-0472">Membrane</keyword>
<name>R8W075_9FIRM</name>
<gene>
    <name evidence="2" type="ORF">HMPREF1526_00959</name>
</gene>
<evidence type="ECO:0000313" key="2">
    <source>
        <dbReference type="EMBL" id="EOQ37931.1"/>
    </source>
</evidence>
<sequence>MRFDFVVNGNDDNEVLSIVSEDVTDVGENTSSIDDRSFLSQVDCIKKVWGQQSEVLYNDQQALRKIYEDPDKLQNCLGDVEENLFVMAGLSQKRMLWIEDVRKEQSGGMKALAIPGGFSPEDYHRPFRNSKESRNRHHPDEGSEKAFYRIFVPQDISLCPGIELLSWVKTTIRFKDRLTDQSLIFNLKKDASKKITYMAPDFTWYFSPPVKSFINYESSSVEATWDRRDFVQPSCKKHDKCSCPIKPEMSRHLPSTRYDNAINPVANKTTVNFRRWTEDEMIGYRQKYRIASKNIFFSPDKFNELDELNIIIDTTDEHNRGNRQYVLGIFISFALAFGIDGSRLESATQFFPLQQLLNRDTQWMLFIILISLNMLIRPPKSVYERKYINWRKWNTRTSVFWIIVMFCLNQSQVIKGWLYNTFAAPFMSWVDGWLYFDINYWWIPQIIFVGILFSNGLYIYKNVGKYHDPILSGWFSGEDIL</sequence>
<keyword evidence="1" id="KW-0812">Transmembrane</keyword>
<feature type="transmembrane region" description="Helical" evidence="1">
    <location>
        <begin position="399"/>
        <end position="419"/>
    </location>
</feature>
<evidence type="ECO:0000313" key="3">
    <source>
        <dbReference type="Proteomes" id="UP000013981"/>
    </source>
</evidence>
<comment type="caution">
    <text evidence="2">The sequence shown here is derived from an EMBL/GenBank/DDBJ whole genome shotgun (WGS) entry which is preliminary data.</text>
</comment>
<keyword evidence="1" id="KW-1133">Transmembrane helix</keyword>
<dbReference type="Proteomes" id="UP000013981">
    <property type="component" value="Unassembled WGS sequence"/>
</dbReference>
<protein>
    <submittedName>
        <fullName evidence="2">Uncharacterized protein</fullName>
    </submittedName>
</protein>
<dbReference type="AlphaFoldDB" id="R8W075"/>
<accession>R8W075</accession>